<organism evidence="1 2">
    <name type="scientific">Endozoicomonas montiporae</name>
    <dbReference type="NCBI Taxonomy" id="1027273"/>
    <lineage>
        <taxon>Bacteria</taxon>
        <taxon>Pseudomonadati</taxon>
        <taxon>Pseudomonadota</taxon>
        <taxon>Gammaproteobacteria</taxon>
        <taxon>Oceanospirillales</taxon>
        <taxon>Endozoicomonadaceae</taxon>
        <taxon>Endozoicomonas</taxon>
    </lineage>
</organism>
<accession>A0A081N2N3</accession>
<proteinExistence type="predicted"/>
<gene>
    <name evidence="1" type="ORF">GZ77_19700</name>
</gene>
<protein>
    <submittedName>
        <fullName evidence="1">Uncharacterized protein</fullName>
    </submittedName>
</protein>
<evidence type="ECO:0000313" key="2">
    <source>
        <dbReference type="Proteomes" id="UP000028006"/>
    </source>
</evidence>
<dbReference type="Proteomes" id="UP000028006">
    <property type="component" value="Unassembled WGS sequence"/>
</dbReference>
<name>A0A081N2N3_9GAMM</name>
<dbReference type="Gene3D" id="3.40.50.150">
    <property type="entry name" value="Vaccinia Virus protein VP39"/>
    <property type="match status" value="1"/>
</dbReference>
<dbReference type="SUPFAM" id="SSF53335">
    <property type="entry name" value="S-adenosyl-L-methionine-dependent methyltransferases"/>
    <property type="match status" value="1"/>
</dbReference>
<dbReference type="InterPro" id="IPR029063">
    <property type="entry name" value="SAM-dependent_MTases_sf"/>
</dbReference>
<dbReference type="EMBL" id="JOKG01000004">
    <property type="protein sequence ID" value="KEQ12706.1"/>
    <property type="molecule type" value="Genomic_DNA"/>
</dbReference>
<sequence length="170" mass="18840">MNADDFYSYGETPLMSLASMADRIGLSGDDHVFELGAGSGFTSLWLNLVAGCRVTAIEQVPGFVWRLSWVVRLLRISGVNVCREDYLNSDLSSATIIYLFASDLDDVVITQLAEKLALLSAGTRIVTVSYSLQPYIDQPAFEVMDQFEACFPWGAADVYVQRVCEMTRKT</sequence>
<dbReference type="eggNOG" id="COG0500">
    <property type="taxonomic scope" value="Bacteria"/>
</dbReference>
<dbReference type="AlphaFoldDB" id="A0A081N2N3"/>
<comment type="caution">
    <text evidence="1">The sequence shown here is derived from an EMBL/GenBank/DDBJ whole genome shotgun (WGS) entry which is preliminary data.</text>
</comment>
<keyword evidence="2" id="KW-1185">Reference proteome</keyword>
<reference evidence="1 2" key="1">
    <citation type="submission" date="2014-06" db="EMBL/GenBank/DDBJ databases">
        <title>Whole Genome Sequences of Three Symbiotic Endozoicomonas Bacteria.</title>
        <authorList>
            <person name="Neave M.J."/>
            <person name="Apprill A."/>
            <person name="Voolstra C.R."/>
        </authorList>
    </citation>
    <scope>NUCLEOTIDE SEQUENCE [LARGE SCALE GENOMIC DNA]</scope>
    <source>
        <strain evidence="1 2">LMG 24815</strain>
    </source>
</reference>
<dbReference type="CDD" id="cd02440">
    <property type="entry name" value="AdoMet_MTases"/>
    <property type="match status" value="1"/>
</dbReference>
<evidence type="ECO:0000313" key="1">
    <source>
        <dbReference type="EMBL" id="KEQ12706.1"/>
    </source>
</evidence>